<dbReference type="InterPro" id="IPR024432">
    <property type="entry name" value="Put_RecE_PDDEXK-like_dom"/>
</dbReference>
<proteinExistence type="predicted"/>
<reference evidence="2" key="1">
    <citation type="journal article" date="2021" name="Proc. Natl. Acad. Sci. U.S.A.">
        <title>A Catalog of Tens of Thousands of Viruses from Human Metagenomes Reveals Hidden Associations with Chronic Diseases.</title>
        <authorList>
            <person name="Tisza M.J."/>
            <person name="Buck C.B."/>
        </authorList>
    </citation>
    <scope>NUCLEOTIDE SEQUENCE</scope>
    <source>
        <strain evidence="2">Ct6bb17</strain>
    </source>
</reference>
<organism evidence="2">
    <name type="scientific">Siphoviridae sp. ct6bb17</name>
    <dbReference type="NCBI Taxonomy" id="2825345"/>
    <lineage>
        <taxon>Viruses</taxon>
        <taxon>Duplodnaviria</taxon>
        <taxon>Heunggongvirae</taxon>
        <taxon>Uroviricota</taxon>
        <taxon>Caudoviricetes</taxon>
    </lineage>
</organism>
<accession>A0A8S5NY12</accession>
<sequence>MTNKEYREAEGISRSDLFKISKSPQHFKYEQENPSEQSKALLFGIALHSYVLEQNKFEEEYAVIPKVDRRKKEGKEIYAQFLAENEGKFFIENDDMEVIKQMAESINSVPIAKKLLEGKHEQSFFWTDDMTGEKCKCRPDILTEIGDTTIIADLKTCESAQTDVFMRKAVEYGYDLQAHMYCEGVSKNINKKCCFVFIAIEKKAPYAVNILQADEYMMLRGQDLFREYLGTYHYCKENNNWYGYNGINGDINNLSLPAWIKKDYEK</sequence>
<evidence type="ECO:0000313" key="2">
    <source>
        <dbReference type="EMBL" id="DAD99633.1"/>
    </source>
</evidence>
<name>A0A8S5NY12_9CAUD</name>
<feature type="domain" description="Putative exodeoxyribonuclease 8 PDDEXK-like" evidence="1">
    <location>
        <begin position="13"/>
        <end position="244"/>
    </location>
</feature>
<dbReference type="Pfam" id="PF12684">
    <property type="entry name" value="DUF3799"/>
    <property type="match status" value="1"/>
</dbReference>
<dbReference type="InterPro" id="IPR011604">
    <property type="entry name" value="PDDEXK-like_dom_sf"/>
</dbReference>
<protein>
    <submittedName>
        <fullName evidence="2">Exodeoxyribonuclease 8</fullName>
    </submittedName>
</protein>
<dbReference type="Gene3D" id="3.90.320.10">
    <property type="match status" value="1"/>
</dbReference>
<evidence type="ECO:0000259" key="1">
    <source>
        <dbReference type="Pfam" id="PF12684"/>
    </source>
</evidence>
<dbReference type="EMBL" id="BK015290">
    <property type="protein sequence ID" value="DAD99633.1"/>
    <property type="molecule type" value="Genomic_DNA"/>
</dbReference>